<dbReference type="Pfam" id="PF20710">
    <property type="entry name" value="DUF6824"/>
    <property type="match status" value="1"/>
</dbReference>
<evidence type="ECO:0000313" key="3">
    <source>
        <dbReference type="Proteomes" id="UP001295423"/>
    </source>
</evidence>
<gene>
    <name evidence="2" type="ORF">CYCCA115_LOCUS16277</name>
</gene>
<organism evidence="2 3">
    <name type="scientific">Cylindrotheca closterium</name>
    <dbReference type="NCBI Taxonomy" id="2856"/>
    <lineage>
        <taxon>Eukaryota</taxon>
        <taxon>Sar</taxon>
        <taxon>Stramenopiles</taxon>
        <taxon>Ochrophyta</taxon>
        <taxon>Bacillariophyta</taxon>
        <taxon>Bacillariophyceae</taxon>
        <taxon>Bacillariophycidae</taxon>
        <taxon>Bacillariales</taxon>
        <taxon>Bacillariaceae</taxon>
        <taxon>Cylindrotheca</taxon>
    </lineage>
</organism>
<dbReference type="EMBL" id="CAKOGP040001914">
    <property type="protein sequence ID" value="CAJ1956527.1"/>
    <property type="molecule type" value="Genomic_DNA"/>
</dbReference>
<evidence type="ECO:0000313" key="2">
    <source>
        <dbReference type="EMBL" id="CAJ1956527.1"/>
    </source>
</evidence>
<accession>A0AAD2FYG7</accession>
<evidence type="ECO:0000259" key="1">
    <source>
        <dbReference type="Pfam" id="PF20710"/>
    </source>
</evidence>
<dbReference type="Proteomes" id="UP001295423">
    <property type="component" value="Unassembled WGS sequence"/>
</dbReference>
<proteinExistence type="predicted"/>
<dbReference type="AlphaFoldDB" id="A0AAD2FYG7"/>
<feature type="domain" description="DUF6824" evidence="1">
    <location>
        <begin position="361"/>
        <end position="444"/>
    </location>
</feature>
<reference evidence="2" key="1">
    <citation type="submission" date="2023-08" db="EMBL/GenBank/DDBJ databases">
        <authorList>
            <person name="Audoor S."/>
            <person name="Bilcke G."/>
        </authorList>
    </citation>
    <scope>NUCLEOTIDE SEQUENCE</scope>
</reference>
<dbReference type="Gene3D" id="1.10.8.20">
    <property type="entry name" value="N-terminal domain of phosphatidylinositol transfer protein sec14p"/>
    <property type="match status" value="1"/>
</dbReference>
<protein>
    <recommendedName>
        <fullName evidence="1">DUF6824 domain-containing protein</fullName>
    </recommendedName>
</protein>
<keyword evidence="3" id="KW-1185">Reference proteome</keyword>
<dbReference type="InterPro" id="IPR049227">
    <property type="entry name" value="DUF6824"/>
</dbReference>
<name>A0AAD2FYG7_9STRA</name>
<sequence length="454" mass="52622">MAMAMTENRSIFSCFGCGEEPKHHVVTTSARPSSHETTPEIEEFLASQMSKLSVEERDEATHDIHCVGEDILETPEMVETSLAEFDNAIKREKNETYEIAMAQNRAYVEDASFRLKFVRANMHDVNRSVNMMLRFLEQKALHFGIEKVARDITIDDLTDEDKKFMQLGLFHIQEGRDRSGRIVFYYFNRYVGSLNPATVNRIFYYVVFNILINMPTAQLKGVNGIYYDVVKLKKDAAVPGFNYVKTFVDFWTCIPIRFSSTHYCLKRKNLARSDFILKTALQAAHKYVQARTRVHVGSDIELQYQLQGHGIPIQFCPVDGDGKYRTEILNRWLNKHESVPASNQGKDVKKSKQSFVPLRHDVLLGRGKSLQTHLGNICFREFVKQYSEEYDETPRNYRRLVPIKVIQDLKSRGIRFLRQDESTGEWVEPEISDIEKTVGQVFRNLRKKHKPESL</sequence>
<comment type="caution">
    <text evidence="2">The sequence shown here is derived from an EMBL/GenBank/DDBJ whole genome shotgun (WGS) entry which is preliminary data.</text>
</comment>